<protein>
    <submittedName>
        <fullName evidence="1">21591_t:CDS:1</fullName>
    </submittedName>
</protein>
<dbReference type="EMBL" id="CAJVQC010047532">
    <property type="protein sequence ID" value="CAG8784881.1"/>
    <property type="molecule type" value="Genomic_DNA"/>
</dbReference>
<accession>A0ACA9RAN0</accession>
<evidence type="ECO:0000313" key="1">
    <source>
        <dbReference type="EMBL" id="CAG8784881.1"/>
    </source>
</evidence>
<sequence>DTTQVLFSTRDLCQTPSLPFTNIPLTLFSPPALHSTYQTLNRLPSQPFHTNLSLFSNQTTNQPLNPIAHFASYINLFATPVQPLSLSKNYPQTQKPASIATPPPHPPVQNPSPIQSTPQAIILYSPPA</sequence>
<dbReference type="Proteomes" id="UP000789920">
    <property type="component" value="Unassembled WGS sequence"/>
</dbReference>
<organism evidence="1 2">
    <name type="scientific">Racocetra persica</name>
    <dbReference type="NCBI Taxonomy" id="160502"/>
    <lineage>
        <taxon>Eukaryota</taxon>
        <taxon>Fungi</taxon>
        <taxon>Fungi incertae sedis</taxon>
        <taxon>Mucoromycota</taxon>
        <taxon>Glomeromycotina</taxon>
        <taxon>Glomeromycetes</taxon>
        <taxon>Diversisporales</taxon>
        <taxon>Gigasporaceae</taxon>
        <taxon>Racocetra</taxon>
    </lineage>
</organism>
<feature type="non-terminal residue" evidence="1">
    <location>
        <position position="1"/>
    </location>
</feature>
<reference evidence="1" key="1">
    <citation type="submission" date="2021-06" db="EMBL/GenBank/DDBJ databases">
        <authorList>
            <person name="Kallberg Y."/>
            <person name="Tangrot J."/>
            <person name="Rosling A."/>
        </authorList>
    </citation>
    <scope>NUCLEOTIDE SEQUENCE</scope>
    <source>
        <strain evidence="1">MA461A</strain>
    </source>
</reference>
<proteinExistence type="predicted"/>
<name>A0ACA9RAN0_9GLOM</name>
<evidence type="ECO:0000313" key="2">
    <source>
        <dbReference type="Proteomes" id="UP000789920"/>
    </source>
</evidence>
<comment type="caution">
    <text evidence="1">The sequence shown here is derived from an EMBL/GenBank/DDBJ whole genome shotgun (WGS) entry which is preliminary data.</text>
</comment>
<keyword evidence="2" id="KW-1185">Reference proteome</keyword>
<gene>
    <name evidence="1" type="ORF">RPERSI_LOCUS18136</name>
</gene>